<reference evidence="2" key="1">
    <citation type="submission" date="2021-05" db="EMBL/GenBank/DDBJ databases">
        <title>Characterization of a novel antimicrobial peptide Spgillcin highly expressed in the gills of the mud crab Scylla paramamosain.</title>
        <authorList>
            <person name="Wang K."/>
            <person name="Hong X."/>
            <person name="Chen F."/>
        </authorList>
    </citation>
    <scope>NUCLEOTIDE SEQUENCE</scope>
</reference>
<evidence type="ECO:0000313" key="2">
    <source>
        <dbReference type="EMBL" id="UDM59916.1"/>
    </source>
</evidence>
<keyword evidence="1" id="KW-0472">Membrane</keyword>
<protein>
    <submittedName>
        <fullName evidence="2">Gillcin</fullName>
    </submittedName>
</protein>
<evidence type="ECO:0000256" key="1">
    <source>
        <dbReference type="SAM" id="Phobius"/>
    </source>
</evidence>
<proteinExistence type="evidence at transcript level"/>
<feature type="transmembrane region" description="Helical" evidence="1">
    <location>
        <begin position="80"/>
        <end position="103"/>
    </location>
</feature>
<accession>A0A8T9DLA8</accession>
<organism evidence="2">
    <name type="scientific">Scylla paramamosain</name>
    <name type="common">Mud crab</name>
    <dbReference type="NCBI Taxonomy" id="85552"/>
    <lineage>
        <taxon>Eukaryota</taxon>
        <taxon>Metazoa</taxon>
        <taxon>Ecdysozoa</taxon>
        <taxon>Arthropoda</taxon>
        <taxon>Crustacea</taxon>
        <taxon>Multicrustacea</taxon>
        <taxon>Malacostraca</taxon>
        <taxon>Eumalacostraca</taxon>
        <taxon>Eucarida</taxon>
        <taxon>Decapoda</taxon>
        <taxon>Pleocyemata</taxon>
        <taxon>Brachyura</taxon>
        <taxon>Eubrachyura</taxon>
        <taxon>Portunoidea</taxon>
        <taxon>Portunidae</taxon>
        <taxon>Portuninae</taxon>
        <taxon>Scylla</taxon>
    </lineage>
</organism>
<keyword evidence="1" id="KW-0812">Transmembrane</keyword>
<keyword evidence="1" id="KW-1133">Transmembrane helix</keyword>
<sequence>MLARGGSPTFFTPFLLLGRQGRGGGAVGSVYISPFAEARVTSSIYTAARSTTSPLSRYACLTCSTHNTLAMALSSLFQTLVLALVVCVSATVALPPGVLPFLGRQNEAPRPDMLDCSPSPDGKPLPAGCRETTQAITYRPEDREVVEVVEGGENTIVVEDERAGPFVIRVPEQPVIKKRRCFFRHIYVAELDICVMPRYRYQPGSFKYPSLTAYYN</sequence>
<dbReference type="AlphaFoldDB" id="A0A8T9DLA8"/>
<dbReference type="EMBL" id="MZ131629">
    <property type="protein sequence ID" value="UDM59916.1"/>
    <property type="molecule type" value="mRNA"/>
</dbReference>
<name>A0A8T9DLA8_SCYPA</name>